<keyword evidence="2" id="KW-1185">Reference proteome</keyword>
<protein>
    <submittedName>
        <fullName evidence="1">Uncharacterized protein</fullName>
    </submittedName>
</protein>
<reference evidence="1 2" key="1">
    <citation type="journal article" date="2024" name="Proc. Natl. Acad. Sci. U.S.A.">
        <title>The evolutionary genomics of adaptation to stress in wild rhizobium bacteria.</title>
        <authorList>
            <person name="Kehlet-Delgado H."/>
            <person name="Montoya A.P."/>
            <person name="Jensen K.T."/>
            <person name="Wendlandt C.E."/>
            <person name="Dexheimer C."/>
            <person name="Roberts M."/>
            <person name="Torres Martinez L."/>
            <person name="Friesen M.L."/>
            <person name="Griffitts J.S."/>
            <person name="Porter S.S."/>
        </authorList>
    </citation>
    <scope>NUCLEOTIDE SEQUENCE [LARGE SCALE GENOMIC DNA]</scope>
    <source>
        <strain evidence="1 2">M0641</strain>
    </source>
</reference>
<dbReference type="RefSeq" id="WP_352555176.1">
    <property type="nucleotide sequence ID" value="NZ_JAMYQB010000001.1"/>
</dbReference>
<dbReference type="Proteomes" id="UP001433071">
    <property type="component" value="Unassembled WGS sequence"/>
</dbReference>
<proteinExistence type="predicted"/>
<evidence type="ECO:0000313" key="2">
    <source>
        <dbReference type="Proteomes" id="UP001433071"/>
    </source>
</evidence>
<organism evidence="1 2">
    <name type="scientific">Mesorhizobium caraganae</name>
    <dbReference type="NCBI Taxonomy" id="483206"/>
    <lineage>
        <taxon>Bacteria</taxon>
        <taxon>Pseudomonadati</taxon>
        <taxon>Pseudomonadota</taxon>
        <taxon>Alphaproteobacteria</taxon>
        <taxon>Hyphomicrobiales</taxon>
        <taxon>Phyllobacteriaceae</taxon>
        <taxon>Mesorhizobium</taxon>
    </lineage>
</organism>
<dbReference type="EMBL" id="JAMYQB010000001">
    <property type="protein sequence ID" value="MER9402470.1"/>
    <property type="molecule type" value="Genomic_DNA"/>
</dbReference>
<evidence type="ECO:0000313" key="1">
    <source>
        <dbReference type="EMBL" id="MER9402470.1"/>
    </source>
</evidence>
<sequence length="46" mass="4485">MGAALGLVAAFILAAIFGIGGTPQLLLFGALPALGGAICERTTNRG</sequence>
<accession>A0ABV1YRU6</accession>
<comment type="caution">
    <text evidence="1">The sequence shown here is derived from an EMBL/GenBank/DDBJ whole genome shotgun (WGS) entry which is preliminary data.</text>
</comment>
<gene>
    <name evidence="1" type="ORF">NKI36_00225</name>
</gene>
<name>A0ABV1YRU6_9HYPH</name>